<feature type="domain" description="Jacalin-type lectin" evidence="3">
    <location>
        <begin position="175"/>
        <end position="319"/>
    </location>
</feature>
<protein>
    <recommendedName>
        <fullName evidence="3">Jacalin-type lectin domain-containing protein</fullName>
    </recommendedName>
</protein>
<reference evidence="4" key="1">
    <citation type="journal article" date="2023" name="Nat. Commun.">
        <title>Diploid and tetraploid genomes of Acorus and the evolution of monocots.</title>
        <authorList>
            <person name="Ma L."/>
            <person name="Liu K.W."/>
            <person name="Li Z."/>
            <person name="Hsiao Y.Y."/>
            <person name="Qi Y."/>
            <person name="Fu T."/>
            <person name="Tang G.D."/>
            <person name="Zhang D."/>
            <person name="Sun W.H."/>
            <person name="Liu D.K."/>
            <person name="Li Y."/>
            <person name="Chen G.Z."/>
            <person name="Liu X.D."/>
            <person name="Liao X.Y."/>
            <person name="Jiang Y.T."/>
            <person name="Yu X."/>
            <person name="Hao Y."/>
            <person name="Huang J."/>
            <person name="Zhao X.W."/>
            <person name="Ke S."/>
            <person name="Chen Y.Y."/>
            <person name="Wu W.L."/>
            <person name="Hsu J.L."/>
            <person name="Lin Y.F."/>
            <person name="Huang M.D."/>
            <person name="Li C.Y."/>
            <person name="Huang L."/>
            <person name="Wang Z.W."/>
            <person name="Zhao X."/>
            <person name="Zhong W.Y."/>
            <person name="Peng D.H."/>
            <person name="Ahmad S."/>
            <person name="Lan S."/>
            <person name="Zhang J.S."/>
            <person name="Tsai W.C."/>
            <person name="Van de Peer Y."/>
            <person name="Liu Z.J."/>
        </authorList>
    </citation>
    <scope>NUCLEOTIDE SEQUENCE</scope>
    <source>
        <strain evidence="4">CP</strain>
    </source>
</reference>
<dbReference type="InterPro" id="IPR036404">
    <property type="entry name" value="Jacalin-like_lectin_dom_sf"/>
</dbReference>
<comment type="similarity">
    <text evidence="1">Belongs to the jacalin lectin family.</text>
</comment>
<dbReference type="InterPro" id="IPR001229">
    <property type="entry name" value="Jacalin-like_lectin_dom"/>
</dbReference>
<dbReference type="PANTHER" id="PTHR47293:SF68">
    <property type="entry name" value="JACALIN-RELATED LECTIN 3"/>
    <property type="match status" value="1"/>
</dbReference>
<name>A0AAV9CNT6_ACOCL</name>
<dbReference type="PANTHER" id="PTHR47293">
    <property type="entry name" value="JACALIN-RELATED LECTIN 3"/>
    <property type="match status" value="1"/>
</dbReference>
<dbReference type="CDD" id="cd09612">
    <property type="entry name" value="Jacalin"/>
    <property type="match status" value="2"/>
</dbReference>
<dbReference type="Pfam" id="PF01419">
    <property type="entry name" value="Jacalin"/>
    <property type="match status" value="2"/>
</dbReference>
<dbReference type="FunFam" id="2.100.10.30:FF:000001">
    <property type="entry name" value="Jacalin-related lectin 33"/>
    <property type="match status" value="2"/>
</dbReference>
<proteinExistence type="inferred from homology"/>
<evidence type="ECO:0000313" key="5">
    <source>
        <dbReference type="Proteomes" id="UP001180020"/>
    </source>
</evidence>
<dbReference type="AlphaFoldDB" id="A0AAV9CNT6"/>
<accession>A0AAV9CNT6</accession>
<organism evidence="4 5">
    <name type="scientific">Acorus calamus</name>
    <name type="common">Sweet flag</name>
    <dbReference type="NCBI Taxonomy" id="4465"/>
    <lineage>
        <taxon>Eukaryota</taxon>
        <taxon>Viridiplantae</taxon>
        <taxon>Streptophyta</taxon>
        <taxon>Embryophyta</taxon>
        <taxon>Tracheophyta</taxon>
        <taxon>Spermatophyta</taxon>
        <taxon>Magnoliopsida</taxon>
        <taxon>Liliopsida</taxon>
        <taxon>Acoraceae</taxon>
        <taxon>Acorus</taxon>
    </lineage>
</organism>
<dbReference type="SMART" id="SM00915">
    <property type="entry name" value="Jacalin"/>
    <property type="match status" value="2"/>
</dbReference>
<dbReference type="Proteomes" id="UP001180020">
    <property type="component" value="Unassembled WGS sequence"/>
</dbReference>
<comment type="caution">
    <text evidence="4">The sequence shown here is derived from an EMBL/GenBank/DDBJ whole genome shotgun (WGS) entry which is preliminary data.</text>
</comment>
<sequence length="327" mass="35552">MPVKVGPLGGTGGDAFDHKEATGVREIIVVYGDAIDSIMLKYDYNGTSRTNKIGGNGGTQTKKIVLDYPDEFLTGIDGYYKTHRKPLVIVSLTFYSNKSKYGPFGRQEGTFFSIPTLGAEIIGFFGRSGRLVDAIGVYLRTDPNVPPCTRQDYKIQHLACGEDKEVPCTALNALPCKVGLFGSPGGRQWDDGVCSGIKQIIIKRGNFEIYSIQIEYEKNGNSIWSPVHGGSEGEVTNKIKLDIPNEWVTCITGFYGEITGHGGFEVIKSLTFYTNKGKYGPLGKEIGKFFTTAGAPGKVVGLMGSCGEYLYSIGVYVWITQNVNLGL</sequence>
<feature type="domain" description="Jacalin-type lectin" evidence="3">
    <location>
        <begin position="2"/>
        <end position="141"/>
    </location>
</feature>
<dbReference type="InterPro" id="IPR033734">
    <property type="entry name" value="Jacalin-like_lectin_dom_plant"/>
</dbReference>
<dbReference type="GO" id="GO:0030246">
    <property type="term" value="F:carbohydrate binding"/>
    <property type="evidence" value="ECO:0007669"/>
    <property type="project" value="UniProtKB-KW"/>
</dbReference>
<evidence type="ECO:0000259" key="3">
    <source>
        <dbReference type="PROSITE" id="PS51752"/>
    </source>
</evidence>
<keyword evidence="5" id="KW-1185">Reference proteome</keyword>
<dbReference type="PROSITE" id="PS51752">
    <property type="entry name" value="JACALIN_LECTIN"/>
    <property type="match status" value="2"/>
</dbReference>
<evidence type="ECO:0000256" key="2">
    <source>
        <dbReference type="ARBA" id="ARBA00022734"/>
    </source>
</evidence>
<dbReference type="Gene3D" id="2.100.10.30">
    <property type="entry name" value="Jacalin-like lectin domain"/>
    <property type="match status" value="2"/>
</dbReference>
<dbReference type="SUPFAM" id="SSF51101">
    <property type="entry name" value="Mannose-binding lectins"/>
    <property type="match status" value="2"/>
</dbReference>
<gene>
    <name evidence="4" type="ORF">QJS10_CPB18g01195</name>
</gene>
<evidence type="ECO:0000313" key="4">
    <source>
        <dbReference type="EMBL" id="KAK1290279.1"/>
    </source>
</evidence>
<evidence type="ECO:0000256" key="1">
    <source>
        <dbReference type="ARBA" id="ARBA00006568"/>
    </source>
</evidence>
<reference evidence="4" key="2">
    <citation type="submission" date="2023-06" db="EMBL/GenBank/DDBJ databases">
        <authorList>
            <person name="Ma L."/>
            <person name="Liu K.-W."/>
            <person name="Li Z."/>
            <person name="Hsiao Y.-Y."/>
            <person name="Qi Y."/>
            <person name="Fu T."/>
            <person name="Tang G."/>
            <person name="Zhang D."/>
            <person name="Sun W.-H."/>
            <person name="Liu D.-K."/>
            <person name="Li Y."/>
            <person name="Chen G.-Z."/>
            <person name="Liu X.-D."/>
            <person name="Liao X.-Y."/>
            <person name="Jiang Y.-T."/>
            <person name="Yu X."/>
            <person name="Hao Y."/>
            <person name="Huang J."/>
            <person name="Zhao X.-W."/>
            <person name="Ke S."/>
            <person name="Chen Y.-Y."/>
            <person name="Wu W.-L."/>
            <person name="Hsu J.-L."/>
            <person name="Lin Y.-F."/>
            <person name="Huang M.-D."/>
            <person name="Li C.-Y."/>
            <person name="Huang L."/>
            <person name="Wang Z.-W."/>
            <person name="Zhao X."/>
            <person name="Zhong W.-Y."/>
            <person name="Peng D.-H."/>
            <person name="Ahmad S."/>
            <person name="Lan S."/>
            <person name="Zhang J.-S."/>
            <person name="Tsai W.-C."/>
            <person name="Van De Peer Y."/>
            <person name="Liu Z.-J."/>
        </authorList>
    </citation>
    <scope>NUCLEOTIDE SEQUENCE</scope>
    <source>
        <strain evidence="4">CP</strain>
        <tissue evidence="4">Leaves</tissue>
    </source>
</reference>
<keyword evidence="2" id="KW-0430">Lectin</keyword>
<dbReference type="EMBL" id="JAUJYO010000018">
    <property type="protein sequence ID" value="KAK1290279.1"/>
    <property type="molecule type" value="Genomic_DNA"/>
</dbReference>